<dbReference type="InterPro" id="IPR000182">
    <property type="entry name" value="GNAT_dom"/>
</dbReference>
<reference evidence="2 3" key="1">
    <citation type="submission" date="2017-01" db="EMBL/GenBank/DDBJ databases">
        <authorList>
            <person name="Erauso G."/>
        </authorList>
    </citation>
    <scope>NUCLEOTIDE SEQUENCE [LARGE SCALE GENOMIC DNA]</scope>
    <source>
        <strain evidence="2">MESINF1</strain>
    </source>
</reference>
<gene>
    <name evidence="2" type="ORF">MESINF_1565</name>
</gene>
<sequence length="237" mass="27062">MKEEEMKLRILEEWTGYMGIDSTALERESVLLIPGKKSESGRVSVFSFENKIVLIFDPALESIVRNFEKLSEFSVEKIPALSGGSLRRGRKTSIKYLNPSNFVPYDPPDEFIVRRLNLGDRTAFYNFRSHCTREDLAEGYVELNHVAVFGAFYEREIVAVSSIIKWGKIADIGIITIPDFRELGLGKALGSKSSEWGILSKNLVQYRHDVLNYGSLKVSRALGFKEYMVQQDFYLVR</sequence>
<dbReference type="RefSeq" id="WP_169699210.1">
    <property type="nucleotide sequence ID" value="NZ_LS974202.1"/>
</dbReference>
<dbReference type="PROSITE" id="PS51186">
    <property type="entry name" value="GNAT"/>
    <property type="match status" value="1"/>
</dbReference>
<dbReference type="InterPro" id="IPR016181">
    <property type="entry name" value="Acyl_CoA_acyltransferase"/>
</dbReference>
<evidence type="ECO:0000313" key="2">
    <source>
        <dbReference type="EMBL" id="SSC13009.1"/>
    </source>
</evidence>
<evidence type="ECO:0000313" key="3">
    <source>
        <dbReference type="Proteomes" id="UP000250796"/>
    </source>
</evidence>
<dbReference type="EMBL" id="LS974202">
    <property type="protein sequence ID" value="SSC13009.1"/>
    <property type="molecule type" value="Genomic_DNA"/>
</dbReference>
<dbReference type="Proteomes" id="UP000250796">
    <property type="component" value="Chromosome MESINF"/>
</dbReference>
<feature type="domain" description="N-acetyltransferase" evidence="1">
    <location>
        <begin position="111"/>
        <end position="237"/>
    </location>
</feature>
<proteinExistence type="predicted"/>
<dbReference type="AlphaFoldDB" id="A0A7Z7PPF9"/>
<organism evidence="2 3">
    <name type="scientific">Mesotoga infera</name>
    <dbReference type="NCBI Taxonomy" id="1236046"/>
    <lineage>
        <taxon>Bacteria</taxon>
        <taxon>Thermotogati</taxon>
        <taxon>Thermotogota</taxon>
        <taxon>Thermotogae</taxon>
        <taxon>Kosmotogales</taxon>
        <taxon>Kosmotogaceae</taxon>
        <taxon>Mesotoga</taxon>
    </lineage>
</organism>
<dbReference type="GO" id="GO:0016747">
    <property type="term" value="F:acyltransferase activity, transferring groups other than amino-acyl groups"/>
    <property type="evidence" value="ECO:0007669"/>
    <property type="project" value="InterPro"/>
</dbReference>
<protein>
    <recommendedName>
        <fullName evidence="1">N-acetyltransferase domain-containing protein</fullName>
    </recommendedName>
</protein>
<dbReference type="SUPFAM" id="SSF55729">
    <property type="entry name" value="Acyl-CoA N-acyltransferases (Nat)"/>
    <property type="match status" value="1"/>
</dbReference>
<dbReference type="KEGG" id="minf:MESINF_1565"/>
<name>A0A7Z7PPF9_9BACT</name>
<dbReference type="Gene3D" id="3.40.630.30">
    <property type="match status" value="1"/>
</dbReference>
<accession>A0A7Z7PPF9</accession>
<evidence type="ECO:0000259" key="1">
    <source>
        <dbReference type="PROSITE" id="PS51186"/>
    </source>
</evidence>
<keyword evidence="3" id="KW-1185">Reference proteome</keyword>